<proteinExistence type="predicted"/>
<gene>
    <name evidence="2" type="primary">Necator_chrIV.g16215</name>
    <name evidence="2" type="ORF">RB195_002919</name>
</gene>
<dbReference type="Proteomes" id="UP001303046">
    <property type="component" value="Unassembled WGS sequence"/>
</dbReference>
<organism evidence="2 3">
    <name type="scientific">Necator americanus</name>
    <name type="common">Human hookworm</name>
    <dbReference type="NCBI Taxonomy" id="51031"/>
    <lineage>
        <taxon>Eukaryota</taxon>
        <taxon>Metazoa</taxon>
        <taxon>Ecdysozoa</taxon>
        <taxon>Nematoda</taxon>
        <taxon>Chromadorea</taxon>
        <taxon>Rhabditida</taxon>
        <taxon>Rhabditina</taxon>
        <taxon>Rhabditomorpha</taxon>
        <taxon>Strongyloidea</taxon>
        <taxon>Ancylostomatidae</taxon>
        <taxon>Bunostominae</taxon>
        <taxon>Necator</taxon>
    </lineage>
</organism>
<evidence type="ECO:0000256" key="1">
    <source>
        <dbReference type="SAM" id="MobiDB-lite"/>
    </source>
</evidence>
<feature type="region of interest" description="Disordered" evidence="1">
    <location>
        <begin position="182"/>
        <end position="237"/>
    </location>
</feature>
<feature type="compositionally biased region" description="Polar residues" evidence="1">
    <location>
        <begin position="531"/>
        <end position="540"/>
    </location>
</feature>
<dbReference type="EMBL" id="JAVFWL010000004">
    <property type="protein sequence ID" value="KAK6751229.1"/>
    <property type="molecule type" value="Genomic_DNA"/>
</dbReference>
<comment type="caution">
    <text evidence="2">The sequence shown here is derived from an EMBL/GenBank/DDBJ whole genome shotgun (WGS) entry which is preliminary data.</text>
</comment>
<evidence type="ECO:0000313" key="3">
    <source>
        <dbReference type="Proteomes" id="UP001303046"/>
    </source>
</evidence>
<name>A0ABR1DL96_NECAM</name>
<sequence>MFRTITCVAHIIHLPNHDNQLGGDHSTRHWLVNSRPSLLRTASPSFARHTRKMEVVDEEVARLDAMLAALHEPLKNPAPRGKLILDSRQGRLLHVNESVISRRYSADSTLNRTAEESIAKTSPFATSVREDRRLTAADRRKQQRERLRERQDEYNKQEMALGGHYDVFKDPYPEFEDRISVKKDSTLETDEESQVEEPGAPAASDSQMSVEYVDNEDEENVPRSSQGRKGEGCSTPRCTANNTLAPLRAIDVSAVTSFDAGPNEIPLVLESKKKIMGSSVHEKKKANSPPVIAASENVVGSPAPANRTDHSMDDVLSRMQKTPKQAPPRARRTTLIVPSVGKMMNIAENAQEASLSAEVCVSQDNNVTYTIPKDGTFTICRVDDSLAPNDGNNGTYTVASAKDATFVVETHKDDASRAEQAVEANCSGLGLSEEQQISSEAVFAVPVVPTKKSKNASKITVDQREERMNTSQKKNASLLEMMDVDVSSPGRALFAARPAKKLRPLLKTPVRAKQAQNDDAMEVSIVMSDISQQPSVSSEDGSMIDPVTDPRPAQSTPTRAPGFAKGYGNIHICT</sequence>
<keyword evidence="3" id="KW-1185">Reference proteome</keyword>
<feature type="region of interest" description="Disordered" evidence="1">
    <location>
        <begin position="531"/>
        <end position="563"/>
    </location>
</feature>
<accession>A0ABR1DL96</accession>
<feature type="region of interest" description="Disordered" evidence="1">
    <location>
        <begin position="121"/>
        <end position="169"/>
    </location>
</feature>
<feature type="compositionally biased region" description="Basic and acidic residues" evidence="1">
    <location>
        <begin position="128"/>
        <end position="156"/>
    </location>
</feature>
<reference evidence="2 3" key="1">
    <citation type="submission" date="2023-08" db="EMBL/GenBank/DDBJ databases">
        <title>A Necator americanus chromosomal reference genome.</title>
        <authorList>
            <person name="Ilik V."/>
            <person name="Petrzelkova K.J."/>
            <person name="Pardy F."/>
            <person name="Fuh T."/>
            <person name="Niatou-Singa F.S."/>
            <person name="Gouil Q."/>
            <person name="Baker L."/>
            <person name="Ritchie M.E."/>
            <person name="Jex A.R."/>
            <person name="Gazzola D."/>
            <person name="Li H."/>
            <person name="Toshio Fujiwara R."/>
            <person name="Zhan B."/>
            <person name="Aroian R.V."/>
            <person name="Pafco B."/>
            <person name="Schwarz E.M."/>
        </authorList>
    </citation>
    <scope>NUCLEOTIDE SEQUENCE [LARGE SCALE GENOMIC DNA]</scope>
    <source>
        <strain evidence="2 3">Aroian</strain>
        <tissue evidence="2">Whole animal</tissue>
    </source>
</reference>
<protein>
    <submittedName>
        <fullName evidence="2">Uncharacterized protein</fullName>
    </submittedName>
</protein>
<evidence type="ECO:0000313" key="2">
    <source>
        <dbReference type="EMBL" id="KAK6751229.1"/>
    </source>
</evidence>